<dbReference type="EMBL" id="LKET01000051">
    <property type="protein sequence ID" value="KPU42837.1"/>
    <property type="molecule type" value="Genomic_DNA"/>
</dbReference>
<dbReference type="InterPro" id="IPR015943">
    <property type="entry name" value="WD40/YVTN_repeat-like_dom_sf"/>
</dbReference>
<feature type="chain" id="PRO_5006153195" description="Lipoprotein" evidence="2">
    <location>
        <begin position="26"/>
        <end position="336"/>
    </location>
</feature>
<organism evidence="3 4">
    <name type="scientific">Oxobacter pfennigii</name>
    <dbReference type="NCBI Taxonomy" id="36849"/>
    <lineage>
        <taxon>Bacteria</taxon>
        <taxon>Bacillati</taxon>
        <taxon>Bacillota</taxon>
        <taxon>Clostridia</taxon>
        <taxon>Eubacteriales</taxon>
        <taxon>Clostridiaceae</taxon>
        <taxon>Oxobacter</taxon>
    </lineage>
</organism>
<reference evidence="3 4" key="1">
    <citation type="submission" date="2015-09" db="EMBL/GenBank/DDBJ databases">
        <title>Genome sequence of Oxobacter pfennigii DSM 3222.</title>
        <authorList>
            <person name="Poehlein A."/>
            <person name="Bengelsdorf F.R."/>
            <person name="Schiel-Bengelsdorf B."/>
            <person name="Duerre P."/>
            <person name="Daniel R."/>
        </authorList>
    </citation>
    <scope>NUCLEOTIDE SEQUENCE [LARGE SCALE GENOMIC DNA]</scope>
    <source>
        <strain evidence="3 4">DSM 3222</strain>
    </source>
</reference>
<keyword evidence="2" id="KW-0732">Signal</keyword>
<protein>
    <recommendedName>
        <fullName evidence="5">Lipoprotein</fullName>
    </recommendedName>
</protein>
<dbReference type="RefSeq" id="WP_054876578.1">
    <property type="nucleotide sequence ID" value="NZ_LKET01000051.1"/>
</dbReference>
<dbReference type="OrthoDB" id="1950593at2"/>
<dbReference type="AlphaFoldDB" id="A0A0P8W4U4"/>
<accession>A0A0P8W4U4</accession>
<evidence type="ECO:0008006" key="5">
    <source>
        <dbReference type="Google" id="ProtNLM"/>
    </source>
</evidence>
<comment type="caution">
    <text evidence="3">The sequence shown here is derived from an EMBL/GenBank/DDBJ whole genome shotgun (WGS) entry which is preliminary data.</text>
</comment>
<evidence type="ECO:0000313" key="4">
    <source>
        <dbReference type="Proteomes" id="UP000050326"/>
    </source>
</evidence>
<name>A0A0P8W4U4_9CLOT</name>
<evidence type="ECO:0000256" key="2">
    <source>
        <dbReference type="SAM" id="SignalP"/>
    </source>
</evidence>
<feature type="signal peptide" evidence="2">
    <location>
        <begin position="1"/>
        <end position="25"/>
    </location>
</feature>
<gene>
    <name evidence="3" type="ORF">OXPF_36010</name>
</gene>
<evidence type="ECO:0000256" key="1">
    <source>
        <dbReference type="SAM" id="MobiDB-lite"/>
    </source>
</evidence>
<dbReference type="STRING" id="36849.OXPF_36010"/>
<evidence type="ECO:0000313" key="3">
    <source>
        <dbReference type="EMBL" id="KPU42837.1"/>
    </source>
</evidence>
<sequence>MKKFLHIIISFLLILCLISCTQRKAQPKDEDNAAQKTEEKEDKPDKKEGEILLHNYARALILKDEKIVQFYTDGMKQSRANFSPSSNPHPNGYIIDSVEEKEGKLEGKMVITVVYTGQPYFSSDESKVTIVKEKGMYLIDKIEKSKTVELIEKGNILHLIEEGAIKGTEILRIDELPRFAVPQGASPDHKYNIGNEKFGPVALDAKMKMAAVSTVGEYPALLIVDIEKKQVKPIDIYFEGNVETISWSQDGKYLASENSNKDGRRFLNIYDVEKEKMVDDPMKDAFKSQIFSVNNPYWISGSDLIFNIEGTNLSLDEQKKAGAYKFDVKNVSLTKF</sequence>
<dbReference type="SUPFAM" id="SSF82171">
    <property type="entry name" value="DPP6 N-terminal domain-like"/>
    <property type="match status" value="1"/>
</dbReference>
<dbReference type="Gene3D" id="2.130.10.10">
    <property type="entry name" value="YVTN repeat-like/Quinoprotein amine dehydrogenase"/>
    <property type="match status" value="1"/>
</dbReference>
<keyword evidence="4" id="KW-1185">Reference proteome</keyword>
<proteinExistence type="predicted"/>
<dbReference type="Proteomes" id="UP000050326">
    <property type="component" value="Unassembled WGS sequence"/>
</dbReference>
<feature type="region of interest" description="Disordered" evidence="1">
    <location>
        <begin position="27"/>
        <end position="48"/>
    </location>
</feature>